<evidence type="ECO:0000313" key="3">
    <source>
        <dbReference type="Proteomes" id="UP001432322"/>
    </source>
</evidence>
<feature type="region of interest" description="Disordered" evidence="1">
    <location>
        <begin position="71"/>
        <end position="97"/>
    </location>
</feature>
<dbReference type="EMBL" id="BTSY01000003">
    <property type="protein sequence ID" value="GMT18876.1"/>
    <property type="molecule type" value="Genomic_DNA"/>
</dbReference>
<feature type="region of interest" description="Disordered" evidence="1">
    <location>
        <begin position="157"/>
        <end position="315"/>
    </location>
</feature>
<feature type="compositionally biased region" description="Acidic residues" evidence="1">
    <location>
        <begin position="181"/>
        <end position="200"/>
    </location>
</feature>
<dbReference type="Proteomes" id="UP001432322">
    <property type="component" value="Unassembled WGS sequence"/>
</dbReference>
<accession>A0AAV5VJS9</accession>
<feature type="region of interest" description="Disordered" evidence="1">
    <location>
        <begin position="415"/>
        <end position="435"/>
    </location>
</feature>
<feature type="compositionally biased region" description="Basic and acidic residues" evidence="1">
    <location>
        <begin position="81"/>
        <end position="94"/>
    </location>
</feature>
<protein>
    <submittedName>
        <fullName evidence="2">Uncharacterized protein</fullName>
    </submittedName>
</protein>
<keyword evidence="3" id="KW-1185">Reference proteome</keyword>
<organism evidence="2 3">
    <name type="scientific">Pristionchus fissidentatus</name>
    <dbReference type="NCBI Taxonomy" id="1538716"/>
    <lineage>
        <taxon>Eukaryota</taxon>
        <taxon>Metazoa</taxon>
        <taxon>Ecdysozoa</taxon>
        <taxon>Nematoda</taxon>
        <taxon>Chromadorea</taxon>
        <taxon>Rhabditida</taxon>
        <taxon>Rhabditina</taxon>
        <taxon>Diplogasteromorpha</taxon>
        <taxon>Diplogasteroidea</taxon>
        <taxon>Neodiplogasteridae</taxon>
        <taxon>Pristionchus</taxon>
    </lineage>
</organism>
<evidence type="ECO:0000256" key="1">
    <source>
        <dbReference type="SAM" id="MobiDB-lite"/>
    </source>
</evidence>
<gene>
    <name evidence="2" type="ORF">PFISCL1PPCAC_10173</name>
</gene>
<comment type="caution">
    <text evidence="2">The sequence shown here is derived from an EMBL/GenBank/DDBJ whole genome shotgun (WGS) entry which is preliminary data.</text>
</comment>
<evidence type="ECO:0000313" key="2">
    <source>
        <dbReference type="EMBL" id="GMT18876.1"/>
    </source>
</evidence>
<reference evidence="2" key="1">
    <citation type="submission" date="2023-10" db="EMBL/GenBank/DDBJ databases">
        <title>Genome assembly of Pristionchus species.</title>
        <authorList>
            <person name="Yoshida K."/>
            <person name="Sommer R.J."/>
        </authorList>
    </citation>
    <scope>NUCLEOTIDE SEQUENCE</scope>
    <source>
        <strain evidence="2">RS5133</strain>
    </source>
</reference>
<feature type="compositionally biased region" description="Basic and acidic residues" evidence="1">
    <location>
        <begin position="169"/>
        <end position="180"/>
    </location>
</feature>
<feature type="compositionally biased region" description="Polar residues" evidence="1">
    <location>
        <begin position="219"/>
        <end position="239"/>
    </location>
</feature>
<name>A0AAV5VJS9_9BILA</name>
<proteinExistence type="predicted"/>
<sequence>MEDDDETWLTSALPSTASSLPLVSKGTQSDLNSWLSSTTSSIDFSTRSALSRKLKGYSDKKARRRVLRTASTVSLESVTEESSRKNTEEDKSVVLDDETLLHTPIPISASSPYGTTVDRRSTVETPVLLDLEAEMDSPFGEDEDEYCKLEMAALGLSLQSEGGGELAGEEERREERRDSTQDEDEEFFDAPSEFEDDEDAASNGRSRELESLDEEPQRSARQQTLSSRLGVTPRSSSVSPRLATIQPSPPKVSGIRVERVTTDMTSTPVSTLHRKSAIHNDKMSVSLHMPSGHLPPRRIPSGRPNGKSLGGGEKEVEKKVNLHESMAKIQDLAREQEEALRREVMGSLSANDVSNGENDSRLISNSKSIEFVAKKEFHSRLPTPSRRVIPVRTTKSTAPPSRGIPVVDGRVYTGGASSISESRSIDGQTNGDECF</sequence>
<feature type="compositionally biased region" description="Basic and acidic residues" evidence="1">
    <location>
        <begin position="205"/>
        <end position="218"/>
    </location>
</feature>
<dbReference type="AlphaFoldDB" id="A0AAV5VJS9"/>